<feature type="domain" description="SnoaL-like" evidence="1">
    <location>
        <begin position="14"/>
        <end position="117"/>
    </location>
</feature>
<dbReference type="InterPro" id="IPR032710">
    <property type="entry name" value="NTF2-like_dom_sf"/>
</dbReference>
<dbReference type="Gene3D" id="3.10.450.50">
    <property type="match status" value="1"/>
</dbReference>
<dbReference type="Proteomes" id="UP001595886">
    <property type="component" value="Unassembled WGS sequence"/>
</dbReference>
<keyword evidence="3" id="KW-1185">Reference proteome</keyword>
<comment type="caution">
    <text evidence="2">The sequence shown here is derived from an EMBL/GenBank/DDBJ whole genome shotgun (WGS) entry which is preliminary data.</text>
</comment>
<sequence>MSKLTRQQLIDLGVEKYFGNVDRKNMEEVLACCHDDCTVTIQTDHLTHGGIAAIRRMFENLFAGFEEIWHGDFEVTADEQNQTVAMRFNVRLVDAKGQETRLSNCNFFYVEGGRFRRYYVFMSGDNVLR</sequence>
<protein>
    <submittedName>
        <fullName evidence="2">Nuclear transport factor 2 family protein</fullName>
    </submittedName>
</protein>
<proteinExistence type="predicted"/>
<gene>
    <name evidence="2" type="ORF">ACFO6Q_12940</name>
</gene>
<organism evidence="2 3">
    <name type="scientific">Dokdonella ginsengisoli</name>
    <dbReference type="NCBI Taxonomy" id="363846"/>
    <lineage>
        <taxon>Bacteria</taxon>
        <taxon>Pseudomonadati</taxon>
        <taxon>Pseudomonadota</taxon>
        <taxon>Gammaproteobacteria</taxon>
        <taxon>Lysobacterales</taxon>
        <taxon>Rhodanobacteraceae</taxon>
        <taxon>Dokdonella</taxon>
    </lineage>
</organism>
<name>A0ABV9QWR0_9GAMM</name>
<dbReference type="Pfam" id="PF12680">
    <property type="entry name" value="SnoaL_2"/>
    <property type="match status" value="1"/>
</dbReference>
<evidence type="ECO:0000313" key="3">
    <source>
        <dbReference type="Proteomes" id="UP001595886"/>
    </source>
</evidence>
<dbReference type="EMBL" id="JBHSHD010000010">
    <property type="protein sequence ID" value="MFC4821236.1"/>
    <property type="molecule type" value="Genomic_DNA"/>
</dbReference>
<evidence type="ECO:0000259" key="1">
    <source>
        <dbReference type="Pfam" id="PF12680"/>
    </source>
</evidence>
<evidence type="ECO:0000313" key="2">
    <source>
        <dbReference type="EMBL" id="MFC4821236.1"/>
    </source>
</evidence>
<reference evidence="3" key="1">
    <citation type="journal article" date="2019" name="Int. J. Syst. Evol. Microbiol.">
        <title>The Global Catalogue of Microorganisms (GCM) 10K type strain sequencing project: providing services to taxonomists for standard genome sequencing and annotation.</title>
        <authorList>
            <consortium name="The Broad Institute Genomics Platform"/>
            <consortium name="The Broad Institute Genome Sequencing Center for Infectious Disease"/>
            <person name="Wu L."/>
            <person name="Ma J."/>
        </authorList>
    </citation>
    <scope>NUCLEOTIDE SEQUENCE [LARGE SCALE GENOMIC DNA]</scope>
    <source>
        <strain evidence="3">CCUG 30340</strain>
    </source>
</reference>
<dbReference type="InterPro" id="IPR037401">
    <property type="entry name" value="SnoaL-like"/>
</dbReference>
<accession>A0ABV9QWR0</accession>
<dbReference type="RefSeq" id="WP_380021521.1">
    <property type="nucleotide sequence ID" value="NZ_JBHSHD010000010.1"/>
</dbReference>
<dbReference type="SUPFAM" id="SSF54427">
    <property type="entry name" value="NTF2-like"/>
    <property type="match status" value="1"/>
</dbReference>